<accession>A0ABX8ZKG4</accession>
<evidence type="ECO:0000256" key="1">
    <source>
        <dbReference type="SAM" id="MobiDB-lite"/>
    </source>
</evidence>
<dbReference type="Proteomes" id="UP000824281">
    <property type="component" value="Chromosome"/>
</dbReference>
<feature type="compositionally biased region" description="Low complexity" evidence="1">
    <location>
        <begin position="59"/>
        <end position="72"/>
    </location>
</feature>
<name>A0ABX8ZKG4_9SPHN</name>
<dbReference type="RefSeq" id="WP_221424907.1">
    <property type="nucleotide sequence ID" value="NZ_CP081295.1"/>
</dbReference>
<organism evidence="2 3">
    <name type="scientific">Qipengyuania aurantiaca</name>
    <dbReference type="NCBI Taxonomy" id="2867233"/>
    <lineage>
        <taxon>Bacteria</taxon>
        <taxon>Pseudomonadati</taxon>
        <taxon>Pseudomonadota</taxon>
        <taxon>Alphaproteobacteria</taxon>
        <taxon>Sphingomonadales</taxon>
        <taxon>Erythrobacteraceae</taxon>
        <taxon>Qipengyuania</taxon>
    </lineage>
</organism>
<proteinExistence type="predicted"/>
<feature type="compositionally biased region" description="Acidic residues" evidence="1">
    <location>
        <begin position="40"/>
        <end position="56"/>
    </location>
</feature>
<dbReference type="EMBL" id="CP081295">
    <property type="protein sequence ID" value="QZD89424.1"/>
    <property type="molecule type" value="Genomic_DNA"/>
</dbReference>
<reference evidence="2 3" key="1">
    <citation type="submission" date="2021-08" db="EMBL/GenBank/DDBJ databases">
        <title>Comparative Genomics Analysis of the Genus Qipengyuania Reveals Extensive Genetic Diversity and Metabolic Versatility, Including the Description of Fifteen Novel Species.</title>
        <authorList>
            <person name="Liu Y."/>
        </authorList>
    </citation>
    <scope>NUCLEOTIDE SEQUENCE [LARGE SCALE GENOMIC DNA]</scope>
    <source>
        <strain evidence="2 3">1NDH13</strain>
    </source>
</reference>
<gene>
    <name evidence="2" type="ORF">K3148_11470</name>
</gene>
<feature type="region of interest" description="Disordered" evidence="1">
    <location>
        <begin position="34"/>
        <end position="79"/>
    </location>
</feature>
<protein>
    <submittedName>
        <fullName evidence="2">Uncharacterized protein</fullName>
    </submittedName>
</protein>
<evidence type="ECO:0000313" key="2">
    <source>
        <dbReference type="EMBL" id="QZD89424.1"/>
    </source>
</evidence>
<keyword evidence="3" id="KW-1185">Reference proteome</keyword>
<evidence type="ECO:0000313" key="3">
    <source>
        <dbReference type="Proteomes" id="UP000824281"/>
    </source>
</evidence>
<sequence length="89" mass="9660">MAEENVQPEKLYIVVNNEADDPYPLLALSIEEAHQIATEESNEVGEEASDQEDSEASGDKTSSSEEGGTSSPSPFPQLIEKAISELFPY</sequence>